<dbReference type="GO" id="GO:0004722">
    <property type="term" value="F:protein serine/threonine phosphatase activity"/>
    <property type="evidence" value="ECO:0007669"/>
    <property type="project" value="UniProtKB-EC"/>
</dbReference>
<dbReference type="Proteomes" id="UP001164929">
    <property type="component" value="Chromosome 13"/>
</dbReference>
<dbReference type="Gene3D" id="3.60.40.10">
    <property type="entry name" value="PPM-type phosphatase domain"/>
    <property type="match status" value="1"/>
</dbReference>
<evidence type="ECO:0000256" key="3">
    <source>
        <dbReference type="ARBA" id="ARBA00006702"/>
    </source>
</evidence>
<dbReference type="CDD" id="cd01366">
    <property type="entry name" value="KISc_C_terminal"/>
    <property type="match status" value="1"/>
</dbReference>
<feature type="region of interest" description="Disordered" evidence="20">
    <location>
        <begin position="752"/>
        <end position="856"/>
    </location>
</feature>
<keyword evidence="7" id="KW-0479">Metal-binding</keyword>
<evidence type="ECO:0000256" key="16">
    <source>
        <dbReference type="ARBA" id="ARBA00047761"/>
    </source>
</evidence>
<dbReference type="PROSITE" id="PS51746">
    <property type="entry name" value="PPM_2"/>
    <property type="match status" value="1"/>
</dbReference>
<dbReference type="InterPro" id="IPR027640">
    <property type="entry name" value="Kinesin-like_fam"/>
</dbReference>
<comment type="cofactor">
    <cofactor evidence="1">
        <name>Mn(2+)</name>
        <dbReference type="ChEBI" id="CHEBI:29035"/>
    </cofactor>
</comment>
<feature type="domain" description="Kinesin motor" evidence="22">
    <location>
        <begin position="404"/>
        <end position="724"/>
    </location>
</feature>
<dbReference type="InterPro" id="IPR001752">
    <property type="entry name" value="Kinesin_motor_dom"/>
</dbReference>
<evidence type="ECO:0000256" key="4">
    <source>
        <dbReference type="ARBA" id="ARBA00010899"/>
    </source>
</evidence>
<evidence type="ECO:0000256" key="8">
    <source>
        <dbReference type="ARBA" id="ARBA00022741"/>
    </source>
</evidence>
<dbReference type="PROSITE" id="PS50021">
    <property type="entry name" value="CH"/>
    <property type="match status" value="1"/>
</dbReference>
<dbReference type="FunFam" id="3.60.40.10:FF:000013">
    <property type="entry name" value="probable protein phosphatase 2C 5"/>
    <property type="match status" value="1"/>
</dbReference>
<evidence type="ECO:0000313" key="24">
    <source>
        <dbReference type="EMBL" id="KAJ6974212.1"/>
    </source>
</evidence>
<evidence type="ECO:0000256" key="11">
    <source>
        <dbReference type="ARBA" id="ARBA00022842"/>
    </source>
</evidence>
<organism evidence="24 25">
    <name type="scientific">Populus alba x Populus x berolinensis</name>
    <dbReference type="NCBI Taxonomy" id="444605"/>
    <lineage>
        <taxon>Eukaryota</taxon>
        <taxon>Viridiplantae</taxon>
        <taxon>Streptophyta</taxon>
        <taxon>Embryophyta</taxon>
        <taxon>Tracheophyta</taxon>
        <taxon>Spermatophyta</taxon>
        <taxon>Magnoliopsida</taxon>
        <taxon>eudicotyledons</taxon>
        <taxon>Gunneridae</taxon>
        <taxon>Pentapetalae</taxon>
        <taxon>rosids</taxon>
        <taxon>fabids</taxon>
        <taxon>Malpighiales</taxon>
        <taxon>Salicaceae</taxon>
        <taxon>Saliceae</taxon>
        <taxon>Populus</taxon>
    </lineage>
</organism>
<keyword evidence="15" id="KW-0464">Manganese</keyword>
<dbReference type="SUPFAM" id="SSF47576">
    <property type="entry name" value="Calponin-homology domain, CH-domain"/>
    <property type="match status" value="1"/>
</dbReference>
<comment type="catalytic activity">
    <reaction evidence="17">
        <text>O-phospho-L-threonyl-[protein] + H2O = L-threonyl-[protein] + phosphate</text>
        <dbReference type="Rhea" id="RHEA:47004"/>
        <dbReference type="Rhea" id="RHEA-COMP:11060"/>
        <dbReference type="Rhea" id="RHEA-COMP:11605"/>
        <dbReference type="ChEBI" id="CHEBI:15377"/>
        <dbReference type="ChEBI" id="CHEBI:30013"/>
        <dbReference type="ChEBI" id="CHEBI:43474"/>
        <dbReference type="ChEBI" id="CHEBI:61977"/>
        <dbReference type="EC" id="3.1.3.16"/>
    </reaction>
</comment>
<evidence type="ECO:0000313" key="25">
    <source>
        <dbReference type="Proteomes" id="UP001164929"/>
    </source>
</evidence>
<name>A0AAD6Q060_9ROSI</name>
<dbReference type="CDD" id="cd00143">
    <property type="entry name" value="PP2Cc"/>
    <property type="match status" value="1"/>
</dbReference>
<dbReference type="SMART" id="SM00033">
    <property type="entry name" value="CH"/>
    <property type="match status" value="1"/>
</dbReference>
<comment type="similarity">
    <text evidence="3">Belongs to the PP2C family.</text>
</comment>
<reference evidence="24" key="1">
    <citation type="journal article" date="2023" name="Mol. Ecol. Resour.">
        <title>Chromosome-level genome assembly of a triploid poplar Populus alba 'Berolinensis'.</title>
        <authorList>
            <person name="Chen S."/>
            <person name="Yu Y."/>
            <person name="Wang X."/>
            <person name="Wang S."/>
            <person name="Zhang T."/>
            <person name="Zhou Y."/>
            <person name="He R."/>
            <person name="Meng N."/>
            <person name="Wang Y."/>
            <person name="Liu W."/>
            <person name="Liu Z."/>
            <person name="Liu J."/>
            <person name="Guo Q."/>
            <person name="Huang H."/>
            <person name="Sederoff R.R."/>
            <person name="Wang G."/>
            <person name="Qu G."/>
            <person name="Chen S."/>
        </authorList>
    </citation>
    <scope>NUCLEOTIDE SEQUENCE</scope>
    <source>
        <strain evidence="24">SC-2020</strain>
    </source>
</reference>
<evidence type="ECO:0000256" key="6">
    <source>
        <dbReference type="ARBA" id="ARBA00022701"/>
    </source>
</evidence>
<feature type="compositionally biased region" description="Low complexity" evidence="20">
    <location>
        <begin position="989"/>
        <end position="1004"/>
    </location>
</feature>
<comment type="cofactor">
    <cofactor evidence="2">
        <name>Mg(2+)</name>
        <dbReference type="ChEBI" id="CHEBI:18420"/>
    </cofactor>
</comment>
<dbReference type="Pfam" id="PF00307">
    <property type="entry name" value="CH"/>
    <property type="match status" value="1"/>
</dbReference>
<evidence type="ECO:0000256" key="10">
    <source>
        <dbReference type="ARBA" id="ARBA00022840"/>
    </source>
</evidence>
<feature type="binding site" evidence="18">
    <location>
        <begin position="487"/>
        <end position="494"/>
    </location>
    <ligand>
        <name>ATP</name>
        <dbReference type="ChEBI" id="CHEBI:30616"/>
    </ligand>
</feature>
<feature type="region of interest" description="Disordered" evidence="20">
    <location>
        <begin position="931"/>
        <end position="1032"/>
    </location>
</feature>
<gene>
    <name evidence="24" type="ORF">NC653_030332</name>
</gene>
<keyword evidence="11" id="KW-0460">Magnesium</keyword>
<dbReference type="PRINTS" id="PR00380">
    <property type="entry name" value="KINESINHEAVY"/>
</dbReference>
<keyword evidence="25" id="KW-1185">Reference proteome</keyword>
<dbReference type="GO" id="GO:0046872">
    <property type="term" value="F:metal ion binding"/>
    <property type="evidence" value="ECO:0007669"/>
    <property type="project" value="UniProtKB-KW"/>
</dbReference>
<dbReference type="Gene3D" id="3.40.850.10">
    <property type="entry name" value="Kinesin motor domain"/>
    <property type="match status" value="1"/>
</dbReference>
<keyword evidence="9" id="KW-0378">Hydrolase</keyword>
<evidence type="ECO:0000256" key="20">
    <source>
        <dbReference type="SAM" id="MobiDB-lite"/>
    </source>
</evidence>
<dbReference type="GO" id="GO:0007018">
    <property type="term" value="P:microtubule-based movement"/>
    <property type="evidence" value="ECO:0007669"/>
    <property type="project" value="InterPro"/>
</dbReference>
<dbReference type="CDD" id="cd21203">
    <property type="entry name" value="CH_AtKIN14-like"/>
    <property type="match status" value="1"/>
</dbReference>
<dbReference type="SMART" id="SM00332">
    <property type="entry name" value="PP2Cc"/>
    <property type="match status" value="1"/>
</dbReference>
<comment type="similarity">
    <text evidence="4">Belongs to the TRAFAC class myosin-kinesin ATPase superfamily. Kinesin family. KIN-14 subfamily.</text>
</comment>
<evidence type="ECO:0000256" key="14">
    <source>
        <dbReference type="ARBA" id="ARBA00023175"/>
    </source>
</evidence>
<evidence type="ECO:0000256" key="5">
    <source>
        <dbReference type="ARBA" id="ARBA00013081"/>
    </source>
</evidence>
<evidence type="ECO:0000256" key="1">
    <source>
        <dbReference type="ARBA" id="ARBA00001936"/>
    </source>
</evidence>
<keyword evidence="6" id="KW-0493">Microtubule</keyword>
<comment type="catalytic activity">
    <reaction evidence="16">
        <text>O-phospho-L-seryl-[protein] + H2O = L-seryl-[protein] + phosphate</text>
        <dbReference type="Rhea" id="RHEA:20629"/>
        <dbReference type="Rhea" id="RHEA-COMP:9863"/>
        <dbReference type="Rhea" id="RHEA-COMP:11604"/>
        <dbReference type="ChEBI" id="CHEBI:15377"/>
        <dbReference type="ChEBI" id="CHEBI:29999"/>
        <dbReference type="ChEBI" id="CHEBI:43474"/>
        <dbReference type="ChEBI" id="CHEBI:83421"/>
        <dbReference type="EC" id="3.1.3.16"/>
    </reaction>
</comment>
<evidence type="ECO:0000256" key="19">
    <source>
        <dbReference type="SAM" id="Coils"/>
    </source>
</evidence>
<dbReference type="InterPro" id="IPR027417">
    <property type="entry name" value="P-loop_NTPase"/>
</dbReference>
<dbReference type="InterPro" id="IPR036457">
    <property type="entry name" value="PPM-type-like_dom_sf"/>
</dbReference>
<dbReference type="InterPro" id="IPR036872">
    <property type="entry name" value="CH_dom_sf"/>
</dbReference>
<keyword evidence="12" id="KW-0904">Protein phosphatase</keyword>
<dbReference type="SMART" id="SM00331">
    <property type="entry name" value="PP2C_SIG"/>
    <property type="match status" value="1"/>
</dbReference>
<dbReference type="SUPFAM" id="SSF81606">
    <property type="entry name" value="PP2C-like"/>
    <property type="match status" value="1"/>
</dbReference>
<keyword evidence="8 18" id="KW-0547">Nucleotide-binding</keyword>
<dbReference type="Pfam" id="PF00481">
    <property type="entry name" value="PP2C"/>
    <property type="match status" value="1"/>
</dbReference>
<comment type="caution">
    <text evidence="24">The sequence shown here is derived from an EMBL/GenBank/DDBJ whole genome shotgun (WGS) entry which is preliminary data.</text>
</comment>
<dbReference type="Gene3D" id="1.10.418.10">
    <property type="entry name" value="Calponin-like domain"/>
    <property type="match status" value="1"/>
</dbReference>
<evidence type="ECO:0000256" key="13">
    <source>
        <dbReference type="ARBA" id="ARBA00023054"/>
    </source>
</evidence>
<evidence type="ECO:0000256" key="15">
    <source>
        <dbReference type="ARBA" id="ARBA00023211"/>
    </source>
</evidence>
<feature type="coiled-coil region" evidence="19">
    <location>
        <begin position="321"/>
        <end position="348"/>
    </location>
</feature>
<dbReference type="EMBL" id="JAQIZT010000013">
    <property type="protein sequence ID" value="KAJ6974212.1"/>
    <property type="molecule type" value="Genomic_DNA"/>
</dbReference>
<dbReference type="GO" id="GO:0016887">
    <property type="term" value="F:ATP hydrolysis activity"/>
    <property type="evidence" value="ECO:0007669"/>
    <property type="project" value="UniProtKB-ARBA"/>
</dbReference>
<dbReference type="SUPFAM" id="SSF52540">
    <property type="entry name" value="P-loop containing nucleoside triphosphate hydrolases"/>
    <property type="match status" value="1"/>
</dbReference>
<dbReference type="InterPro" id="IPR036961">
    <property type="entry name" value="Kinesin_motor_dom_sf"/>
</dbReference>
<accession>A0AAD6Q060</accession>
<keyword evidence="13 19" id="KW-0175">Coiled coil</keyword>
<feature type="domain" description="PPM-type phosphatase" evidence="23">
    <location>
        <begin position="1160"/>
        <end position="1425"/>
    </location>
</feature>
<evidence type="ECO:0000259" key="23">
    <source>
        <dbReference type="PROSITE" id="PS51746"/>
    </source>
</evidence>
<evidence type="ECO:0000259" key="22">
    <source>
        <dbReference type="PROSITE" id="PS50067"/>
    </source>
</evidence>
<dbReference type="FunFam" id="1.10.418.10:FF:000062">
    <property type="entry name" value="Kinesin-like protein KIN-14I isoform A"/>
    <property type="match status" value="1"/>
</dbReference>
<dbReference type="InterPro" id="IPR019821">
    <property type="entry name" value="Kinesin_motor_CS"/>
</dbReference>
<feature type="compositionally biased region" description="Low complexity" evidence="20">
    <location>
        <begin position="783"/>
        <end position="802"/>
    </location>
</feature>
<feature type="domain" description="Calponin-homology (CH)" evidence="21">
    <location>
        <begin position="45"/>
        <end position="167"/>
    </location>
</feature>
<dbReference type="GO" id="GO:0003777">
    <property type="term" value="F:microtubule motor activity"/>
    <property type="evidence" value="ECO:0007669"/>
    <property type="project" value="InterPro"/>
</dbReference>
<evidence type="ECO:0000256" key="7">
    <source>
        <dbReference type="ARBA" id="ARBA00022723"/>
    </source>
</evidence>
<dbReference type="EC" id="3.1.3.16" evidence="5"/>
<dbReference type="InterPro" id="IPR001715">
    <property type="entry name" value="CH_dom"/>
</dbReference>
<feature type="region of interest" description="Disordered" evidence="20">
    <location>
        <begin position="288"/>
        <end position="308"/>
    </location>
</feature>
<sequence length="1553" mass="170420">MATEQQQQVWPFSVASVVEDMLQENIGTRPRGVDLVASRKAEEASLRRYEAAGWLRKTVGVVGGKDLPAEPSEEEFRLGLRSGIILCNVLNKVQPGAVPKVVEGPGDSVEVPDGAALSAFQYFENVRNFLVAIEEMGIPTFEASDLEQGGKSARVVNCILALKSYSDWKQSGGIGTWKYGGNLKPSTCGGGKPFMRKNSEPFKNSFSRACSGDPSSFDEQFNDLSEAGASRSLNMLVRAALSSRKQEEIPNIVESMLNKVMEEFERRLVSHNEQMKITAKDMEVASPVMPLSRTSSDTRMEEETSTQINTRECCHHKGTPHEESEDQLLKQQAMVERQKQDIKELKLTLYATKEGMHLLQMKHVEEFNNLGKHLHGLAHAASGYQRVLEENRKLYNQVQDLKGNIRVYCRVRPFLTGQASRFSTVDHIDEGNITISTPSKYGKEGRKSFSFNKVFGPLATQEEVFADTQPLIRSVLDGYNVCIFAYGQTGSGKTFTMTGPKELTEESLGVNYRALSDLFLLSDQRKEVICYDISVQMLEIYNEQVRDLLVTEEIRNSSQNGINVPEASLVTVSSPSDVLNLMNIGLRNRSVSATAMNDRSSRSHSCLTVHVQGRELASGTVIRGSMHLVDLAGSERVDKSEVTGDRLKEAQHINRSLSALGDVIASLAQKNSHVPYRNSKLTQLLQDSLGGQAKTLMFVHISPETDAVGETISTLKFAERVATVELGAARVNKDSSEAKELKEQIANLKAALASKEVESEHSHHSRSSTPERLKMKSGLPSPSHSWHSAGSITSSGSITSGHRQLEDGNSEVRNNYSSVPSRRRSLDPQDLIMYSPPWLPASSPSMSGKDDDRESVSGDWVDKVMVNRLDSANRDENRAGQWEVDSRQSPEMFYQSYARDPSKIYPEQPYKSPLITRDSQEYDAQRGRFEMASTDESDELEAATSDSSEPDLLWQSNIPRMSSLPNPNVLGSKTKKTTNPRGFKSTETRSLIPSLIPSPSRKLPNGVSPGLNKPGRQLVSVDGKRKTGHAKEEMAATDNKAVDVEAVTTKQQVVCLQVDSRWASINKTCWISVAQATERGAHVSTAEGENGEVINRSNLVNAGSVETSSCFNCECSFFSRLNRVLALGLWKDNISRMRPPLVPLATLIGRELRNEKIEKPFVKYGQAALAKKGEDYFLIKPDCQRVPGDLSTSFSVFAIFDGHNGVSAAIFVKEKLLDNVLSAIPQDITREEWLQALPQALVAGFVKTDIEFQQKGETSGTTVTFVVIDEWTVTVASVGDSRCILDSQGGVVSLLTVDHRLEENVEERERVTASGGEVGRLNVFGGNEVGPLRCWPGGLCLSRSIGDTDVGEFIVPIPHVKQVKLSNAGGRLVIASDGIWDALSSDMAAKSCRGLPAEIAAKLVVKEALRSRGLKDDTTCLVVDIIPSDIPVLPPIPRKKHNMFSLLFGKKALSSVSKSTKKLSAVGVVEELFEEGSAILAERLSKYFPANTNSGLCRCAVCQVDQTPGDSLSVNSGSFFSPGSKPWEGPFLCSNCQKKKDAMEGKRSSRPTG</sequence>
<evidence type="ECO:0000256" key="2">
    <source>
        <dbReference type="ARBA" id="ARBA00001946"/>
    </source>
</evidence>
<evidence type="ECO:0000256" key="17">
    <source>
        <dbReference type="ARBA" id="ARBA00048336"/>
    </source>
</evidence>
<evidence type="ECO:0000256" key="18">
    <source>
        <dbReference type="PROSITE-ProRule" id="PRU00283"/>
    </source>
</evidence>
<evidence type="ECO:0000256" key="12">
    <source>
        <dbReference type="ARBA" id="ARBA00022912"/>
    </source>
</evidence>
<proteinExistence type="inferred from homology"/>
<dbReference type="GO" id="GO:0008017">
    <property type="term" value="F:microtubule binding"/>
    <property type="evidence" value="ECO:0007669"/>
    <property type="project" value="InterPro"/>
</dbReference>
<dbReference type="PANTHER" id="PTHR47972">
    <property type="entry name" value="KINESIN-LIKE PROTEIN KLP-3"/>
    <property type="match status" value="1"/>
</dbReference>
<dbReference type="Pfam" id="PF00225">
    <property type="entry name" value="Kinesin"/>
    <property type="match status" value="1"/>
</dbReference>
<dbReference type="PROSITE" id="PS50067">
    <property type="entry name" value="KINESIN_MOTOR_2"/>
    <property type="match status" value="1"/>
</dbReference>
<feature type="compositionally biased region" description="Basic and acidic residues" evidence="20">
    <location>
        <begin position="1022"/>
        <end position="1032"/>
    </location>
</feature>
<feature type="compositionally biased region" description="Polar residues" evidence="20">
    <location>
        <begin position="954"/>
        <end position="971"/>
    </location>
</feature>
<protein>
    <recommendedName>
        <fullName evidence="5">protein-serine/threonine phosphatase</fullName>
        <ecNumber evidence="5">3.1.3.16</ecNumber>
    </recommendedName>
</protein>
<dbReference type="InterPro" id="IPR001932">
    <property type="entry name" value="PPM-type_phosphatase-like_dom"/>
</dbReference>
<dbReference type="PROSITE" id="PS00411">
    <property type="entry name" value="KINESIN_MOTOR_1"/>
    <property type="match status" value="1"/>
</dbReference>
<dbReference type="GO" id="GO:0005874">
    <property type="term" value="C:microtubule"/>
    <property type="evidence" value="ECO:0007669"/>
    <property type="project" value="UniProtKB-KW"/>
</dbReference>
<dbReference type="FunFam" id="3.40.850.10:FF:000045">
    <property type="entry name" value="Kinesin-like protein KIN-14I isoform A"/>
    <property type="match status" value="1"/>
</dbReference>
<evidence type="ECO:0000256" key="9">
    <source>
        <dbReference type="ARBA" id="ARBA00022801"/>
    </source>
</evidence>
<keyword evidence="14 18" id="KW-0505">Motor protein</keyword>
<dbReference type="SMART" id="SM00129">
    <property type="entry name" value="KISc"/>
    <property type="match status" value="1"/>
</dbReference>
<dbReference type="PANTHER" id="PTHR47972:SF12">
    <property type="entry name" value="KINESIN-LIKE PROTEIN KIN-14H"/>
    <property type="match status" value="1"/>
</dbReference>
<keyword evidence="10 18" id="KW-0067">ATP-binding</keyword>
<dbReference type="GO" id="GO:0005524">
    <property type="term" value="F:ATP binding"/>
    <property type="evidence" value="ECO:0007669"/>
    <property type="project" value="UniProtKB-UniRule"/>
</dbReference>
<evidence type="ECO:0000259" key="21">
    <source>
        <dbReference type="PROSITE" id="PS50021"/>
    </source>
</evidence>
<feature type="compositionally biased region" description="Polar residues" evidence="20">
    <location>
        <begin position="811"/>
        <end position="820"/>
    </location>
</feature>